<dbReference type="GO" id="GO:0006310">
    <property type="term" value="P:DNA recombination"/>
    <property type="evidence" value="ECO:0007669"/>
    <property type="project" value="UniProtKB-KW"/>
</dbReference>
<sequence length="215" mass="24791">MLLTCKTIRDELLLRFGFECGLRAIENTSLFMDDFTYAKKPQKGFKSLFDELEQSDKDVFEYLLTITKARKNEGSPARTIYIPRALLEKCKMYYLVERQKETNSNSLLVSTDGKGTAIKAGVATRVFRDIRTMLLDGRSPNLVLNEDNSYHHLRHSFGTEKFYELCRGIPHDSITEGHSVVTEVARLMGHKINKKEWAQEVTIRYIRSIDLMLAN</sequence>
<proteinExistence type="predicted"/>
<dbReference type="SUPFAM" id="SSF56349">
    <property type="entry name" value="DNA breaking-rejoining enzymes"/>
    <property type="match status" value="1"/>
</dbReference>
<evidence type="ECO:0000256" key="1">
    <source>
        <dbReference type="ARBA" id="ARBA00023172"/>
    </source>
</evidence>
<dbReference type="eggNOG" id="COG0582">
    <property type="taxonomic scope" value="Bacteria"/>
</dbReference>
<dbReference type="Gene3D" id="1.10.443.10">
    <property type="entry name" value="Intergrase catalytic core"/>
    <property type="match status" value="1"/>
</dbReference>
<accession>K6YLH8</accession>
<dbReference type="EMBL" id="BAEO01000027">
    <property type="protein sequence ID" value="GAC19022.1"/>
    <property type="molecule type" value="Genomic_DNA"/>
</dbReference>
<dbReference type="InterPro" id="IPR011010">
    <property type="entry name" value="DNA_brk_join_enz"/>
</dbReference>
<dbReference type="AlphaFoldDB" id="K6YLH8"/>
<evidence type="ECO:0000313" key="3">
    <source>
        <dbReference type="EMBL" id="GAC19022.1"/>
    </source>
</evidence>
<dbReference type="InterPro" id="IPR013762">
    <property type="entry name" value="Integrase-like_cat_sf"/>
</dbReference>
<name>K6YLH8_9ALTE</name>
<keyword evidence="4" id="KW-1185">Reference proteome</keyword>
<dbReference type="GO" id="GO:0015074">
    <property type="term" value="P:DNA integration"/>
    <property type="evidence" value="ECO:0007669"/>
    <property type="project" value="InterPro"/>
</dbReference>
<gene>
    <name evidence="3" type="ORF">GARC_2055</name>
</gene>
<dbReference type="Proteomes" id="UP000006327">
    <property type="component" value="Unassembled WGS sequence"/>
</dbReference>
<organism evidence="3 4">
    <name type="scientific">Paraglaciecola arctica BSs20135</name>
    <dbReference type="NCBI Taxonomy" id="493475"/>
    <lineage>
        <taxon>Bacteria</taxon>
        <taxon>Pseudomonadati</taxon>
        <taxon>Pseudomonadota</taxon>
        <taxon>Gammaproteobacteria</taxon>
        <taxon>Alteromonadales</taxon>
        <taxon>Alteromonadaceae</taxon>
        <taxon>Paraglaciecola</taxon>
    </lineage>
</organism>
<comment type="caution">
    <text evidence="3">The sequence shown here is derived from an EMBL/GenBank/DDBJ whole genome shotgun (WGS) entry which is preliminary data.</text>
</comment>
<dbReference type="GO" id="GO:0003677">
    <property type="term" value="F:DNA binding"/>
    <property type="evidence" value="ECO:0007669"/>
    <property type="project" value="InterPro"/>
</dbReference>
<evidence type="ECO:0000259" key="2">
    <source>
        <dbReference type="PROSITE" id="PS51898"/>
    </source>
</evidence>
<dbReference type="InterPro" id="IPR002104">
    <property type="entry name" value="Integrase_catalytic"/>
</dbReference>
<evidence type="ECO:0000313" key="4">
    <source>
        <dbReference type="Proteomes" id="UP000006327"/>
    </source>
</evidence>
<keyword evidence="1" id="KW-0233">DNA recombination</keyword>
<dbReference type="PROSITE" id="PS51898">
    <property type="entry name" value="TYR_RECOMBINASE"/>
    <property type="match status" value="1"/>
</dbReference>
<protein>
    <recommendedName>
        <fullName evidence="2">Tyr recombinase domain-containing protein</fullName>
    </recommendedName>
</protein>
<feature type="domain" description="Tyr recombinase" evidence="2">
    <location>
        <begin position="1"/>
        <end position="215"/>
    </location>
</feature>
<dbReference type="STRING" id="493475.GARC_2055"/>
<reference evidence="3 4" key="1">
    <citation type="journal article" date="2017" name="Antonie Van Leeuwenhoek">
        <title>Rhizobium rhizosphaerae sp. nov., a novel species isolated from rice rhizosphere.</title>
        <authorList>
            <person name="Zhao J.J."/>
            <person name="Zhang J."/>
            <person name="Zhang R.J."/>
            <person name="Zhang C.W."/>
            <person name="Yin H.Q."/>
            <person name="Zhang X.X."/>
        </authorList>
    </citation>
    <scope>NUCLEOTIDE SEQUENCE [LARGE SCALE GENOMIC DNA]</scope>
    <source>
        <strain evidence="3 4">BSs20135</strain>
    </source>
</reference>